<dbReference type="GO" id="GO:0019301">
    <property type="term" value="P:rhamnose catabolic process"/>
    <property type="evidence" value="ECO:0007669"/>
    <property type="project" value="TreeGrafter"/>
</dbReference>
<proteinExistence type="inferred from homology"/>
<dbReference type="InterPro" id="IPR011008">
    <property type="entry name" value="Dimeric_a/b-barrel"/>
</dbReference>
<dbReference type="Proteomes" id="UP000281975">
    <property type="component" value="Unassembled WGS sequence"/>
</dbReference>
<dbReference type="EC" id="5.1.3.32" evidence="5"/>
<feature type="binding site" evidence="5">
    <location>
        <position position="41"/>
    </location>
    <ligand>
        <name>substrate</name>
    </ligand>
</feature>
<keyword evidence="4 5" id="KW-0684">Rhamnose metabolism</keyword>
<dbReference type="Gene3D" id="3.30.70.100">
    <property type="match status" value="1"/>
</dbReference>
<dbReference type="RefSeq" id="WP_211327923.1">
    <property type="nucleotide sequence ID" value="NZ_RBIN01000005.1"/>
</dbReference>
<dbReference type="GO" id="GO:0062192">
    <property type="term" value="F:L-rhamnose mutarotase activity"/>
    <property type="evidence" value="ECO:0007669"/>
    <property type="project" value="UniProtKB-EC"/>
</dbReference>
<comment type="caution">
    <text evidence="6">The sequence shown here is derived from an EMBL/GenBank/DDBJ whole genome shotgun (WGS) entry which is preliminary data.</text>
</comment>
<evidence type="ECO:0000313" key="6">
    <source>
        <dbReference type="EMBL" id="RKR03354.1"/>
    </source>
</evidence>
<dbReference type="GO" id="GO:0005737">
    <property type="term" value="C:cytoplasm"/>
    <property type="evidence" value="ECO:0007669"/>
    <property type="project" value="UniProtKB-SubCell"/>
</dbReference>
<protein>
    <recommendedName>
        <fullName evidence="5">L-rhamnose mutarotase</fullName>
        <ecNumber evidence="5">5.1.3.32</ecNumber>
    </recommendedName>
    <alternativeName>
        <fullName evidence="5">Rhamnose 1-epimerase</fullName>
    </alternativeName>
    <alternativeName>
        <fullName evidence="5">Type-3 mutarotase</fullName>
    </alternativeName>
</protein>
<dbReference type="PANTHER" id="PTHR34389">
    <property type="entry name" value="L-RHAMNOSE MUTAROTASE"/>
    <property type="match status" value="1"/>
</dbReference>
<dbReference type="UniPathway" id="UPA00125"/>
<keyword evidence="1 5" id="KW-0963">Cytoplasm</keyword>
<comment type="pathway">
    <text evidence="5">Carbohydrate metabolism; L-rhamnose metabolism.</text>
</comment>
<dbReference type="InterPro" id="IPR013448">
    <property type="entry name" value="L-rhamnose_mutarotase"/>
</dbReference>
<accession>A0A420WW66</accession>
<dbReference type="Pfam" id="PF05336">
    <property type="entry name" value="rhaM"/>
    <property type="match status" value="1"/>
</dbReference>
<dbReference type="EMBL" id="RBIN01000005">
    <property type="protein sequence ID" value="RKR03354.1"/>
    <property type="molecule type" value="Genomic_DNA"/>
</dbReference>
<keyword evidence="3 5" id="KW-0119">Carbohydrate metabolism</keyword>
<evidence type="ECO:0000256" key="4">
    <source>
        <dbReference type="ARBA" id="ARBA00023308"/>
    </source>
</evidence>
<keyword evidence="7" id="KW-1185">Reference proteome</keyword>
<dbReference type="PANTHER" id="PTHR34389:SF2">
    <property type="entry name" value="L-RHAMNOSE MUTAROTASE"/>
    <property type="match status" value="1"/>
</dbReference>
<name>A0A420WW66_9GAMM</name>
<dbReference type="InterPro" id="IPR008000">
    <property type="entry name" value="Rham/fucose_mutarotase"/>
</dbReference>
<evidence type="ECO:0000256" key="5">
    <source>
        <dbReference type="HAMAP-Rule" id="MF_01663"/>
    </source>
</evidence>
<comment type="catalytic activity">
    <reaction evidence="5">
        <text>alpha-L-rhamnose = beta-L-rhamnose</text>
        <dbReference type="Rhea" id="RHEA:25584"/>
        <dbReference type="ChEBI" id="CHEBI:27586"/>
        <dbReference type="ChEBI" id="CHEBI:27907"/>
        <dbReference type="EC" id="5.1.3.32"/>
    </reaction>
</comment>
<dbReference type="HAMAP" id="MF_01663">
    <property type="entry name" value="L_rham_rotase"/>
    <property type="match status" value="1"/>
</dbReference>
<comment type="subunit">
    <text evidence="5">Homodimer.</text>
</comment>
<reference evidence="6 7" key="1">
    <citation type="submission" date="2018-10" db="EMBL/GenBank/DDBJ databases">
        <title>Genomic Encyclopedia of Type Strains, Phase IV (KMG-IV): sequencing the most valuable type-strain genomes for metagenomic binning, comparative biology and taxonomic classification.</title>
        <authorList>
            <person name="Goeker M."/>
        </authorList>
    </citation>
    <scope>NUCLEOTIDE SEQUENCE [LARGE SCALE GENOMIC DNA]</scope>
    <source>
        <strain evidence="6 7">DSM 23229</strain>
    </source>
</reference>
<feature type="binding site" evidence="5">
    <location>
        <begin position="76"/>
        <end position="77"/>
    </location>
    <ligand>
        <name>substrate</name>
    </ligand>
</feature>
<evidence type="ECO:0000256" key="2">
    <source>
        <dbReference type="ARBA" id="ARBA00023235"/>
    </source>
</evidence>
<organism evidence="6 7">
    <name type="scientific">Kushneria sinocarnis</name>
    <dbReference type="NCBI Taxonomy" id="595502"/>
    <lineage>
        <taxon>Bacteria</taxon>
        <taxon>Pseudomonadati</taxon>
        <taxon>Pseudomonadota</taxon>
        <taxon>Gammaproteobacteria</taxon>
        <taxon>Oceanospirillales</taxon>
        <taxon>Halomonadaceae</taxon>
        <taxon>Kushneria</taxon>
    </lineage>
</organism>
<comment type="similarity">
    <text evidence="5">Belongs to the rhamnose mutarotase family.</text>
</comment>
<evidence type="ECO:0000313" key="7">
    <source>
        <dbReference type="Proteomes" id="UP000281975"/>
    </source>
</evidence>
<comment type="function">
    <text evidence="5">Involved in the anomeric conversion of L-rhamnose.</text>
</comment>
<gene>
    <name evidence="5" type="primary">rhaM</name>
    <name evidence="6" type="ORF">C7446_1875</name>
</gene>
<keyword evidence="2 5" id="KW-0413">Isomerase</keyword>
<dbReference type="SUPFAM" id="SSF54909">
    <property type="entry name" value="Dimeric alpha+beta barrel"/>
    <property type="match status" value="1"/>
</dbReference>
<sequence>MPTRAFRMTLYPGCAEEYRRRHDAIWPELVAALRDAGVEDYRIFLDEESLALFAVMTHRDEHALERLPELPVMQRWWSMMADLMVTRNDSAPVEVELVPMFSLADHPTGTGGTHGTD</sequence>
<evidence type="ECO:0000256" key="1">
    <source>
        <dbReference type="ARBA" id="ARBA00022490"/>
    </source>
</evidence>
<dbReference type="AlphaFoldDB" id="A0A420WW66"/>
<evidence type="ECO:0000256" key="3">
    <source>
        <dbReference type="ARBA" id="ARBA00023277"/>
    </source>
</evidence>
<feature type="binding site" evidence="5">
    <location>
        <position position="18"/>
    </location>
    <ligand>
        <name>substrate</name>
    </ligand>
</feature>
<comment type="subcellular location">
    <subcellularLocation>
        <location evidence="5">Cytoplasm</location>
    </subcellularLocation>
</comment>
<feature type="active site" description="Proton donor" evidence="5">
    <location>
        <position position="22"/>
    </location>
</feature>